<dbReference type="RefSeq" id="WP_078742209.1">
    <property type="nucleotide sequence ID" value="NZ_MSDF01000046.1"/>
</dbReference>
<dbReference type="GO" id="GO:0006352">
    <property type="term" value="P:DNA-templated transcription initiation"/>
    <property type="evidence" value="ECO:0007669"/>
    <property type="project" value="InterPro"/>
</dbReference>
<dbReference type="InterPro" id="IPR013324">
    <property type="entry name" value="RNA_pol_sigma_r3/r4-like"/>
</dbReference>
<organism evidence="8 9">
    <name type="scientific">Pseudomonas fluorescens</name>
    <dbReference type="NCBI Taxonomy" id="294"/>
    <lineage>
        <taxon>Bacteria</taxon>
        <taxon>Pseudomonadati</taxon>
        <taxon>Pseudomonadota</taxon>
        <taxon>Gammaproteobacteria</taxon>
        <taxon>Pseudomonadales</taxon>
        <taxon>Pseudomonadaceae</taxon>
        <taxon>Pseudomonas</taxon>
    </lineage>
</organism>
<dbReference type="NCBIfam" id="TIGR02937">
    <property type="entry name" value="sigma70-ECF"/>
    <property type="match status" value="1"/>
</dbReference>
<protein>
    <recommendedName>
        <fullName evidence="6">RNA polymerase sigma factor</fullName>
    </recommendedName>
</protein>
<feature type="domain" description="RNA polymerase sigma-70 region 2" evidence="7">
    <location>
        <begin position="24"/>
        <end position="86"/>
    </location>
</feature>
<evidence type="ECO:0000259" key="7">
    <source>
        <dbReference type="Pfam" id="PF04542"/>
    </source>
</evidence>
<evidence type="ECO:0000256" key="2">
    <source>
        <dbReference type="ARBA" id="ARBA00023015"/>
    </source>
</evidence>
<dbReference type="InterPro" id="IPR007627">
    <property type="entry name" value="RNA_pol_sigma70_r2"/>
</dbReference>
<dbReference type="Gene3D" id="1.10.1740.10">
    <property type="match status" value="1"/>
</dbReference>
<dbReference type="OrthoDB" id="9797134at2"/>
<proteinExistence type="inferred from homology"/>
<reference evidence="8 9" key="1">
    <citation type="submission" date="2016-12" db="EMBL/GenBank/DDBJ databases">
        <title>Draft genome sequences of seven strains of Pseudomonas fluorescens that produce 4-formylaminooxyvinylglycine.</title>
        <authorList>
            <person name="Okrent R.A."/>
            <person name="Manning V.A."/>
            <person name="Trippe K.M."/>
        </authorList>
    </citation>
    <scope>NUCLEOTIDE SEQUENCE [LARGE SCALE GENOMIC DNA]</scope>
    <source>
        <strain evidence="8 9">P5A</strain>
    </source>
</reference>
<dbReference type="GO" id="GO:0016987">
    <property type="term" value="F:sigma factor activity"/>
    <property type="evidence" value="ECO:0007669"/>
    <property type="project" value="UniProtKB-KW"/>
</dbReference>
<dbReference type="InterPro" id="IPR039425">
    <property type="entry name" value="RNA_pol_sigma-70-like"/>
</dbReference>
<dbReference type="Proteomes" id="UP000190965">
    <property type="component" value="Unassembled WGS sequence"/>
</dbReference>
<dbReference type="EMBL" id="MSDF01000046">
    <property type="protein sequence ID" value="OPA87515.1"/>
    <property type="molecule type" value="Genomic_DNA"/>
</dbReference>
<evidence type="ECO:0000313" key="9">
    <source>
        <dbReference type="Proteomes" id="UP000190965"/>
    </source>
</evidence>
<comment type="caution">
    <text evidence="8">The sequence shown here is derived from an EMBL/GenBank/DDBJ whole genome shotgun (WGS) entry which is preliminary data.</text>
</comment>
<evidence type="ECO:0000256" key="3">
    <source>
        <dbReference type="ARBA" id="ARBA00023082"/>
    </source>
</evidence>
<dbReference type="SUPFAM" id="SSF88946">
    <property type="entry name" value="Sigma2 domain of RNA polymerase sigma factors"/>
    <property type="match status" value="1"/>
</dbReference>
<dbReference type="InterPro" id="IPR000838">
    <property type="entry name" value="RNA_pol_sigma70_ECF_CS"/>
</dbReference>
<dbReference type="Pfam" id="PF04542">
    <property type="entry name" value="Sigma70_r2"/>
    <property type="match status" value="1"/>
</dbReference>
<evidence type="ECO:0000256" key="4">
    <source>
        <dbReference type="ARBA" id="ARBA00023125"/>
    </source>
</evidence>
<dbReference type="PROSITE" id="PS01063">
    <property type="entry name" value="SIGMA70_ECF"/>
    <property type="match status" value="1"/>
</dbReference>
<dbReference type="GO" id="GO:0003677">
    <property type="term" value="F:DNA binding"/>
    <property type="evidence" value="ECO:0007669"/>
    <property type="project" value="UniProtKB-KW"/>
</dbReference>
<dbReference type="InterPro" id="IPR013325">
    <property type="entry name" value="RNA_pol_sigma_r2"/>
</dbReference>
<evidence type="ECO:0000256" key="1">
    <source>
        <dbReference type="ARBA" id="ARBA00010641"/>
    </source>
</evidence>
<evidence type="ECO:0000256" key="5">
    <source>
        <dbReference type="ARBA" id="ARBA00023163"/>
    </source>
</evidence>
<dbReference type="InterPro" id="IPR014284">
    <property type="entry name" value="RNA_pol_sigma-70_dom"/>
</dbReference>
<dbReference type="AlphaFoldDB" id="A0A1T2Y6A8"/>
<comment type="similarity">
    <text evidence="1 6">Belongs to the sigma-70 factor family. ECF subfamily.</text>
</comment>
<name>A0A1T2Y6A8_PSEFL</name>
<dbReference type="InterPro" id="IPR036388">
    <property type="entry name" value="WH-like_DNA-bd_sf"/>
</dbReference>
<dbReference type="PANTHER" id="PTHR43133">
    <property type="entry name" value="RNA POLYMERASE ECF-TYPE SIGMA FACTO"/>
    <property type="match status" value="1"/>
</dbReference>
<gene>
    <name evidence="8" type="ORF">BFW87_24060</name>
</gene>
<keyword evidence="3 6" id="KW-0731">Sigma factor</keyword>
<evidence type="ECO:0000313" key="8">
    <source>
        <dbReference type="EMBL" id="OPA87515.1"/>
    </source>
</evidence>
<keyword evidence="5 6" id="KW-0804">Transcription</keyword>
<dbReference type="PANTHER" id="PTHR43133:SF8">
    <property type="entry name" value="RNA POLYMERASE SIGMA FACTOR HI_1459-RELATED"/>
    <property type="match status" value="1"/>
</dbReference>
<dbReference type="SUPFAM" id="SSF88659">
    <property type="entry name" value="Sigma3 and sigma4 domains of RNA polymerase sigma factors"/>
    <property type="match status" value="1"/>
</dbReference>
<evidence type="ECO:0000256" key="6">
    <source>
        <dbReference type="RuleBase" id="RU000716"/>
    </source>
</evidence>
<sequence>MYSQTATPTSMPRAWRVRDLDAVHIQKLRGFIRKRVSDQEDAEDLLQGTLLEALRSEQKFNQQSLPQTWLCGIALNLVRSHFRSLGKLPFQGSLEDFEHQSVGGQVEIDRHVDQHRQLVRAISAIDDLPCSMREIMTINLELDGNYLATAMSLGVPVGTVRSRLSRARDHLKRSVVSTL</sequence>
<keyword evidence="4 6" id="KW-0238">DNA-binding</keyword>
<dbReference type="Gene3D" id="1.10.10.10">
    <property type="entry name" value="Winged helix-like DNA-binding domain superfamily/Winged helix DNA-binding domain"/>
    <property type="match status" value="1"/>
</dbReference>
<keyword evidence="2 6" id="KW-0805">Transcription regulation</keyword>
<accession>A0A1T2Y6A8</accession>